<organism evidence="1 2">
    <name type="scientific">Streptomyces pratisoli</name>
    <dbReference type="NCBI Taxonomy" id="3139917"/>
    <lineage>
        <taxon>Bacteria</taxon>
        <taxon>Bacillati</taxon>
        <taxon>Actinomycetota</taxon>
        <taxon>Actinomycetes</taxon>
        <taxon>Kitasatosporales</taxon>
        <taxon>Streptomycetaceae</taxon>
        <taxon>Streptomyces</taxon>
    </lineage>
</organism>
<name>A0ACC6QUQ3_9ACTN</name>
<sequence length="382" mass="42736">MSAPRTEQPPPGDTLGAGMRTIPEFEGVHEVWPRGDRLQAVREAALAYRERFRGQGRIHAVRSFDIAAAPYPTRYAFHGAAIGPNPFVNIVNRVLVVHFDGFDKVPRTLVWEPTVAAGSSTAPFYAQLKRLAGDFLSDRVFTRYYHEPEEVLPLCGLRPQDVDYVSFDHLHVQDVRLIMGSSKPLPGQPTPPEPLFPRASLLVHRKELGTFASPHPMQWAWYVDGGMDGVPEDRVAAFDEDVELGVGVSLLWTPGHTDGNHSLVLNTPDGIWVSSENGVAADNWQPELSRIPGVRRHARFFGHEIVPNANTLEDSLDQYDSMVKEKTLADRSARDPRWLQILPSSEIARWKRQWPVWPTYSHGGLRYGSFPGEAADGRGETR</sequence>
<comment type="caution">
    <text evidence="1">The sequence shown here is derived from an EMBL/GenBank/DDBJ whole genome shotgun (WGS) entry which is preliminary data.</text>
</comment>
<dbReference type="EMBL" id="JBBKAI010000002">
    <property type="protein sequence ID" value="MEJ8662138.1"/>
    <property type="molecule type" value="Genomic_DNA"/>
</dbReference>
<protein>
    <submittedName>
        <fullName evidence="1">Uncharacterized protein</fullName>
    </submittedName>
</protein>
<accession>A0ACC6QUQ3</accession>
<evidence type="ECO:0000313" key="1">
    <source>
        <dbReference type="EMBL" id="MEJ8662138.1"/>
    </source>
</evidence>
<dbReference type="Proteomes" id="UP001375539">
    <property type="component" value="Unassembled WGS sequence"/>
</dbReference>
<keyword evidence="2" id="KW-1185">Reference proteome</keyword>
<gene>
    <name evidence="1" type="ORF">WKI58_37650</name>
</gene>
<reference evidence="1" key="1">
    <citation type="submission" date="2024-03" db="EMBL/GenBank/DDBJ databases">
        <title>Novel Streptomyces species of biotechnological and ecological value are a feature of Machair soil.</title>
        <authorList>
            <person name="Prole J.R."/>
            <person name="Goodfellow M."/>
            <person name="Allenby N."/>
            <person name="Ward A.C."/>
        </authorList>
    </citation>
    <scope>NUCLEOTIDE SEQUENCE</scope>
    <source>
        <strain evidence="1">MS1.AVA.4</strain>
    </source>
</reference>
<evidence type="ECO:0000313" key="2">
    <source>
        <dbReference type="Proteomes" id="UP001375539"/>
    </source>
</evidence>
<proteinExistence type="predicted"/>